<dbReference type="EMBL" id="JBBNAG010000013">
    <property type="protein sequence ID" value="KAK9083310.1"/>
    <property type="molecule type" value="Genomic_DNA"/>
</dbReference>
<gene>
    <name evidence="1" type="ORF">Scep_029781</name>
</gene>
<sequence>MTLLAWVRAIRGAAGGGEESRRIGEDVGDGADAHPEANRIAAERMKCCWFLTWLQMQMWRHGIGGAGCDDAVDEWCA</sequence>
<proteinExistence type="predicted"/>
<dbReference type="AlphaFoldDB" id="A0AAP0HHZ9"/>
<protein>
    <submittedName>
        <fullName evidence="1">Uncharacterized protein</fullName>
    </submittedName>
</protein>
<reference evidence="1 2" key="1">
    <citation type="submission" date="2024-01" db="EMBL/GenBank/DDBJ databases">
        <title>Genome assemblies of Stephania.</title>
        <authorList>
            <person name="Yang L."/>
        </authorList>
    </citation>
    <scope>NUCLEOTIDE SEQUENCE [LARGE SCALE GENOMIC DNA]</scope>
    <source>
        <strain evidence="1">JXDWG</strain>
        <tissue evidence="1">Leaf</tissue>
    </source>
</reference>
<comment type="caution">
    <text evidence="1">The sequence shown here is derived from an EMBL/GenBank/DDBJ whole genome shotgun (WGS) entry which is preliminary data.</text>
</comment>
<accession>A0AAP0HHZ9</accession>
<name>A0AAP0HHZ9_9MAGN</name>
<evidence type="ECO:0000313" key="1">
    <source>
        <dbReference type="EMBL" id="KAK9083310.1"/>
    </source>
</evidence>
<organism evidence="1 2">
    <name type="scientific">Stephania cephalantha</name>
    <dbReference type="NCBI Taxonomy" id="152367"/>
    <lineage>
        <taxon>Eukaryota</taxon>
        <taxon>Viridiplantae</taxon>
        <taxon>Streptophyta</taxon>
        <taxon>Embryophyta</taxon>
        <taxon>Tracheophyta</taxon>
        <taxon>Spermatophyta</taxon>
        <taxon>Magnoliopsida</taxon>
        <taxon>Ranunculales</taxon>
        <taxon>Menispermaceae</taxon>
        <taxon>Menispermoideae</taxon>
        <taxon>Cissampelideae</taxon>
        <taxon>Stephania</taxon>
    </lineage>
</organism>
<keyword evidence="2" id="KW-1185">Reference proteome</keyword>
<evidence type="ECO:0000313" key="2">
    <source>
        <dbReference type="Proteomes" id="UP001419268"/>
    </source>
</evidence>
<dbReference type="Proteomes" id="UP001419268">
    <property type="component" value="Unassembled WGS sequence"/>
</dbReference>